<feature type="region of interest" description="Disordered" evidence="4">
    <location>
        <begin position="257"/>
        <end position="306"/>
    </location>
</feature>
<feature type="compositionally biased region" description="Acidic residues" evidence="4">
    <location>
        <begin position="584"/>
        <end position="624"/>
    </location>
</feature>
<dbReference type="OrthoDB" id="30195at2759"/>
<comment type="similarity">
    <text evidence="3">Belongs to the UTP5 family.</text>
</comment>
<feature type="region of interest" description="Disordered" evidence="4">
    <location>
        <begin position="388"/>
        <end position="411"/>
    </location>
</feature>
<name>G3AIK3_SPAPN</name>
<evidence type="ECO:0000313" key="7">
    <source>
        <dbReference type="Proteomes" id="UP000000709"/>
    </source>
</evidence>
<evidence type="ECO:0000256" key="4">
    <source>
        <dbReference type="SAM" id="MobiDB-lite"/>
    </source>
</evidence>
<dbReference type="SUPFAM" id="SSF50978">
    <property type="entry name" value="WD40 repeat-like"/>
    <property type="match status" value="1"/>
</dbReference>
<gene>
    <name evidence="6" type="ORF">SPAPADRAFT_59082</name>
</gene>
<dbReference type="FunCoup" id="G3AIK3">
    <property type="interactions" value="820"/>
</dbReference>
<reference evidence="6 7" key="1">
    <citation type="journal article" date="2011" name="Proc. Natl. Acad. Sci. U.S.A.">
        <title>Comparative genomics of xylose-fermenting fungi for enhanced biofuel production.</title>
        <authorList>
            <person name="Wohlbach D.J."/>
            <person name="Kuo A."/>
            <person name="Sato T.K."/>
            <person name="Potts K.M."/>
            <person name="Salamov A.A."/>
            <person name="LaButti K.M."/>
            <person name="Sun H."/>
            <person name="Clum A."/>
            <person name="Pangilinan J.L."/>
            <person name="Lindquist E.A."/>
            <person name="Lucas S."/>
            <person name="Lapidus A."/>
            <person name="Jin M."/>
            <person name="Gunawan C."/>
            <person name="Balan V."/>
            <person name="Dale B.E."/>
            <person name="Jeffries T.W."/>
            <person name="Zinkel R."/>
            <person name="Barry K.W."/>
            <person name="Grigoriev I.V."/>
            <person name="Gasch A.P."/>
        </authorList>
    </citation>
    <scope>NUCLEOTIDE SEQUENCE [LARGE SCALE GENOMIC DNA]</scope>
    <source>
        <strain evidence="7">NRRL Y-27907 / 11-Y1</strain>
    </source>
</reference>
<evidence type="ECO:0000256" key="3">
    <source>
        <dbReference type="ARBA" id="ARBA00038335"/>
    </source>
</evidence>
<dbReference type="InterPro" id="IPR007148">
    <property type="entry name" value="SSU_processome_Utp12"/>
</dbReference>
<dbReference type="RefSeq" id="XP_007373302.1">
    <property type="nucleotide sequence ID" value="XM_007373240.1"/>
</dbReference>
<dbReference type="GO" id="GO:0000462">
    <property type="term" value="P:maturation of SSU-rRNA from tricistronic rRNA transcript (SSU-rRNA, 5.8S rRNA, LSU-rRNA)"/>
    <property type="evidence" value="ECO:0007669"/>
    <property type="project" value="TreeGrafter"/>
</dbReference>
<evidence type="ECO:0000259" key="5">
    <source>
        <dbReference type="Pfam" id="PF04003"/>
    </source>
</evidence>
<proteinExistence type="inferred from homology"/>
<dbReference type="OMA" id="CEHAVNP"/>
<dbReference type="KEGG" id="spaa:SPAPADRAFT_59082"/>
<protein>
    <recommendedName>
        <fullName evidence="5">Small-subunit processome Utp12 domain-containing protein</fullName>
    </recommendedName>
</protein>
<dbReference type="InterPro" id="IPR036322">
    <property type="entry name" value="WD40_repeat_dom_sf"/>
</dbReference>
<dbReference type="Pfam" id="PF04003">
    <property type="entry name" value="Utp12"/>
    <property type="match status" value="1"/>
</dbReference>
<dbReference type="EMBL" id="GL996500">
    <property type="protein sequence ID" value="EGW33718.1"/>
    <property type="molecule type" value="Genomic_DNA"/>
</dbReference>
<dbReference type="GO" id="GO:0032040">
    <property type="term" value="C:small-subunit processome"/>
    <property type="evidence" value="ECO:0007669"/>
    <property type="project" value="UniProtKB-ARBA"/>
</dbReference>
<accession>G3AIK3</accession>
<dbReference type="InterPro" id="IPR001680">
    <property type="entry name" value="WD40_rpt"/>
</dbReference>
<feature type="compositionally biased region" description="Basic and acidic residues" evidence="4">
    <location>
        <begin position="631"/>
        <end position="641"/>
    </location>
</feature>
<keyword evidence="2" id="KW-0539">Nucleus</keyword>
<evidence type="ECO:0000256" key="2">
    <source>
        <dbReference type="ARBA" id="ARBA00023242"/>
    </source>
</evidence>
<comment type="subcellular location">
    <subcellularLocation>
        <location evidence="1">Nucleus</location>
    </subcellularLocation>
</comment>
<dbReference type="GeneID" id="18872764"/>
<dbReference type="Gene3D" id="2.130.10.10">
    <property type="entry name" value="YVTN repeat-like/Quinoprotein amine dehydrogenase"/>
    <property type="match status" value="2"/>
</dbReference>
<feature type="domain" description="Small-subunit processome Utp12" evidence="5">
    <location>
        <begin position="450"/>
        <end position="552"/>
    </location>
</feature>
<evidence type="ECO:0000313" key="6">
    <source>
        <dbReference type="EMBL" id="EGW33718.1"/>
    </source>
</evidence>
<feature type="compositionally biased region" description="Acidic residues" evidence="4">
    <location>
        <begin position="396"/>
        <end position="410"/>
    </location>
</feature>
<dbReference type="PANTHER" id="PTHR44267">
    <property type="entry name" value="WD REPEAT-CONTAINING PROTEIN 43"/>
    <property type="match status" value="1"/>
</dbReference>
<dbReference type="SMART" id="SM00320">
    <property type="entry name" value="WD40"/>
    <property type="match status" value="3"/>
</dbReference>
<dbReference type="InterPro" id="IPR052414">
    <property type="entry name" value="U3_snoRNA-assoc_WDR"/>
</dbReference>
<evidence type="ECO:0000256" key="1">
    <source>
        <dbReference type="ARBA" id="ARBA00004123"/>
    </source>
</evidence>
<dbReference type="eggNOG" id="KOG4547">
    <property type="taxonomic scope" value="Eukaryota"/>
</dbReference>
<dbReference type="PANTHER" id="PTHR44267:SF1">
    <property type="entry name" value="WD REPEAT-CONTAINING PROTEIN 43"/>
    <property type="match status" value="1"/>
</dbReference>
<dbReference type="InParanoid" id="G3AIK3"/>
<feature type="region of interest" description="Disordered" evidence="4">
    <location>
        <begin position="584"/>
        <end position="641"/>
    </location>
</feature>
<dbReference type="Proteomes" id="UP000000709">
    <property type="component" value="Unassembled WGS sequence"/>
</dbReference>
<keyword evidence="7" id="KW-1185">Reference proteome</keyword>
<sequence length="641" mass="71296">MSSSGPIICSSFDPSNGYLATALVALDTHQIKVQSVNPSQSSLNASFNLDKANKITQLQWINSSVQLLAVCLTKGSILVYSPQTNEIVAELTSSANVSITDFHYSKTTHTGWSSDIEGNVYEWNMDSYTLIQSFKIGDVIEGVDSINRISTIVYNGQVHLLLGSHAIYLVDAGNKRMVKTFPGHIQPVNSLVPVPDHPELFLTSAKGDRFVNLYSVDKVTTKAVFVSSSSVLEISVGIRNDKSILVAINENGNLEVFNDPLSDSNNTTTTTPKKKKRKQPQGTTSRSSNAAIKLSRPEPEIKSPQDSNLRINSISINDDSVLFTWLENSSIPFFDSVQWIDETGKFSLESQTISKARPDLKTTQHTVSGHDVAAAKLYSEGHAIVSDGTNIRDLDKDDEDEGEESEQEESLAEKLDRLAMDKPKPAKKKLEDARTGASLAVILSQSLKNNDQSLLETVLTNRDPQIIQNTISRLNPYLAVVLLDRLSEKIQRQSSRFDQLNYWLKWILVIHGAVIASLPNLSVKLSSLHSVLIKKADTMPRLLELQGRLNMLYEQNELKNELLTEEYQDEDHAGESDVEYIEELDDAQFNGEIDEDELMEFEGEDDYIESEDEEEEEEEDDDGDIPAVADLDEHSDLEIDA</sequence>
<dbReference type="STRING" id="619300.G3AIK3"/>
<organism evidence="7">
    <name type="scientific">Spathaspora passalidarum (strain NRRL Y-27907 / 11-Y1)</name>
    <dbReference type="NCBI Taxonomy" id="619300"/>
    <lineage>
        <taxon>Eukaryota</taxon>
        <taxon>Fungi</taxon>
        <taxon>Dikarya</taxon>
        <taxon>Ascomycota</taxon>
        <taxon>Saccharomycotina</taxon>
        <taxon>Pichiomycetes</taxon>
        <taxon>Debaryomycetaceae</taxon>
        <taxon>Spathaspora</taxon>
    </lineage>
</organism>
<dbReference type="HOGENOM" id="CLU_023936_0_0_1"/>
<dbReference type="InterPro" id="IPR015943">
    <property type="entry name" value="WD40/YVTN_repeat-like_dom_sf"/>
</dbReference>
<dbReference type="AlphaFoldDB" id="G3AIK3"/>